<proteinExistence type="inferred from homology"/>
<comment type="caution">
    <text evidence="4">The sequence shown here is derived from an EMBL/GenBank/DDBJ whole genome shotgun (WGS) entry which is preliminary data.</text>
</comment>
<dbReference type="InterPro" id="IPR005925">
    <property type="entry name" value="Agmatinase-rel"/>
</dbReference>
<dbReference type="NCBIfam" id="TIGR01230">
    <property type="entry name" value="agmatinase"/>
    <property type="match status" value="1"/>
</dbReference>
<keyword evidence="5" id="KW-1185">Reference proteome</keyword>
<comment type="similarity">
    <text evidence="1">Belongs to the arginase family. Agmatinase subfamily.</text>
</comment>
<reference evidence="4 5" key="1">
    <citation type="submission" date="2023-07" db="EMBL/GenBank/DDBJ databases">
        <title>Genomic Encyclopedia of Type Strains, Phase IV (KMG-IV): sequencing the most valuable type-strain genomes for metagenomic binning, comparative biology and taxonomic classification.</title>
        <authorList>
            <person name="Goeker M."/>
        </authorList>
    </citation>
    <scope>NUCLEOTIDE SEQUENCE [LARGE SCALE GENOMIC DNA]</scope>
    <source>
        <strain evidence="4 5">DSM 4006</strain>
    </source>
</reference>
<evidence type="ECO:0000256" key="2">
    <source>
        <dbReference type="ARBA" id="ARBA00022723"/>
    </source>
</evidence>
<dbReference type="Gene3D" id="3.40.800.10">
    <property type="entry name" value="Ureohydrolase domain"/>
    <property type="match status" value="1"/>
</dbReference>
<dbReference type="EMBL" id="JAUSTP010000054">
    <property type="protein sequence ID" value="MDQ0191559.1"/>
    <property type="molecule type" value="Genomic_DNA"/>
</dbReference>
<dbReference type="Pfam" id="PF00491">
    <property type="entry name" value="Arginase"/>
    <property type="match status" value="1"/>
</dbReference>
<evidence type="ECO:0000256" key="3">
    <source>
        <dbReference type="ARBA" id="ARBA00022801"/>
    </source>
</evidence>
<dbReference type="InterPro" id="IPR023696">
    <property type="entry name" value="Ureohydrolase_dom_sf"/>
</dbReference>
<sequence length="304" mass="33585">MTELANGQPSGRQPSQPMFDPAYSGNVFIGASQDFAAARAVLYGMPMDWTVSFRSGTRLGPARIREVSLGLEEYSPYSDRDLSDLTYFDAGDIPLPFGNPQASVQKIYDYVTSLYKANKFPLGLGGEHLVSIGAIRAAWEAYPDLRVIHLDAHTDLRETYEGEAYSHATVIRKVCEGLGPDRVYQFGIRSGTREEWQYAREHTHFYPFEVVRPLREALPSLANVPVYVTWDIDVFDPACAPGTGTAEHGGITAKEGLEAMELLGSLNVVGFDLVEVAPVIDPSEQTQILAAKLVREALLWFTHP</sequence>
<dbReference type="GO" id="GO:0008783">
    <property type="term" value="F:agmatinase activity"/>
    <property type="evidence" value="ECO:0007669"/>
    <property type="project" value="UniProtKB-EC"/>
</dbReference>
<dbReference type="InterPro" id="IPR006035">
    <property type="entry name" value="Ureohydrolase"/>
</dbReference>
<dbReference type="PANTHER" id="PTHR11358:SF26">
    <property type="entry name" value="GUANIDINO ACID HYDROLASE, MITOCHONDRIAL"/>
    <property type="match status" value="1"/>
</dbReference>
<dbReference type="SUPFAM" id="SSF52768">
    <property type="entry name" value="Arginase/deacetylase"/>
    <property type="match status" value="1"/>
</dbReference>
<keyword evidence="2" id="KW-0479">Metal-binding</keyword>
<evidence type="ECO:0000313" key="5">
    <source>
        <dbReference type="Proteomes" id="UP001232973"/>
    </source>
</evidence>
<evidence type="ECO:0000313" key="4">
    <source>
        <dbReference type="EMBL" id="MDQ0191559.1"/>
    </source>
</evidence>
<gene>
    <name evidence="4" type="ORF">J2S03_003430</name>
</gene>
<accession>A0ABT9XMK7</accession>
<dbReference type="EC" id="3.5.3.11" evidence="4"/>
<dbReference type="PIRSF" id="PIRSF036979">
    <property type="entry name" value="Arginase"/>
    <property type="match status" value="1"/>
</dbReference>
<dbReference type="PANTHER" id="PTHR11358">
    <property type="entry name" value="ARGINASE/AGMATINASE"/>
    <property type="match status" value="1"/>
</dbReference>
<dbReference type="RefSeq" id="WP_407654076.1">
    <property type="nucleotide sequence ID" value="NZ_CP067097.1"/>
</dbReference>
<name>A0ABT9XMK7_9BACL</name>
<protein>
    <submittedName>
        <fullName evidence="4">Agmatinase</fullName>
        <ecNumber evidence="4">3.5.3.11</ecNumber>
    </submittedName>
</protein>
<dbReference type="Proteomes" id="UP001232973">
    <property type="component" value="Unassembled WGS sequence"/>
</dbReference>
<dbReference type="PROSITE" id="PS51409">
    <property type="entry name" value="ARGINASE_2"/>
    <property type="match status" value="1"/>
</dbReference>
<dbReference type="CDD" id="cd11593">
    <property type="entry name" value="Agmatinase-like_2"/>
    <property type="match status" value="1"/>
</dbReference>
<keyword evidence="3 4" id="KW-0378">Hydrolase</keyword>
<evidence type="ECO:0000256" key="1">
    <source>
        <dbReference type="ARBA" id="ARBA00009227"/>
    </source>
</evidence>
<organism evidence="4 5">
    <name type="scientific">Alicyclobacillus cycloheptanicus</name>
    <dbReference type="NCBI Taxonomy" id="1457"/>
    <lineage>
        <taxon>Bacteria</taxon>
        <taxon>Bacillati</taxon>
        <taxon>Bacillota</taxon>
        <taxon>Bacilli</taxon>
        <taxon>Bacillales</taxon>
        <taxon>Alicyclobacillaceae</taxon>
        <taxon>Alicyclobacillus</taxon>
    </lineage>
</organism>